<reference evidence="2 3" key="1">
    <citation type="journal article" date="2009" name="J. Bacteriol.">
        <title>Draft genome sequence of the extremely acidophilic bacterium Acidithiobacillus caldus ATCC 51756 reveals metabolic versatility in the genus Acidithiobacillus.</title>
        <authorList>
            <person name="Valdes J."/>
            <person name="Quatrini R."/>
            <person name="Hallberg K."/>
            <person name="Dopson M."/>
            <person name="Valenzuela P.D."/>
            <person name="Holmes D.S."/>
        </authorList>
    </citation>
    <scope>NUCLEOTIDE SEQUENCE [LARGE SCALE GENOMIC DNA]</scope>
    <source>
        <strain evidence="3">ATCC 51756 / DSM 8584 / KU</strain>
    </source>
</reference>
<name>A0A059ZS15_ACICK</name>
<dbReference type="SUPFAM" id="SSF141371">
    <property type="entry name" value="PilZ domain-like"/>
    <property type="match status" value="1"/>
</dbReference>
<evidence type="ECO:0000259" key="1">
    <source>
        <dbReference type="Pfam" id="PF07238"/>
    </source>
</evidence>
<organism evidence="2 3">
    <name type="scientific">Acidithiobacillus caldus (strain ATCC 51756 / DSM 8584 / KU)</name>
    <dbReference type="NCBI Taxonomy" id="637389"/>
    <lineage>
        <taxon>Bacteria</taxon>
        <taxon>Pseudomonadati</taxon>
        <taxon>Pseudomonadota</taxon>
        <taxon>Acidithiobacillia</taxon>
        <taxon>Acidithiobacillales</taxon>
        <taxon>Acidithiobacillaceae</taxon>
        <taxon>Acidithiobacillus</taxon>
    </lineage>
</organism>
<dbReference type="AlphaFoldDB" id="A0A059ZS15"/>
<feature type="domain" description="PilZ" evidence="1">
    <location>
        <begin position="134"/>
        <end position="233"/>
    </location>
</feature>
<dbReference type="eggNOG" id="ENOG5032AM1">
    <property type="taxonomic scope" value="Bacteria"/>
</dbReference>
<dbReference type="HOGENOM" id="CLU_095576_0_0_6"/>
<dbReference type="InterPro" id="IPR009875">
    <property type="entry name" value="PilZ_domain"/>
</dbReference>
<proteinExistence type="predicted"/>
<evidence type="ECO:0000313" key="2">
    <source>
        <dbReference type="EMBL" id="AIA54455.1"/>
    </source>
</evidence>
<gene>
    <name evidence="2" type="ORF">Acaty_c0570</name>
</gene>
<dbReference type="GO" id="GO:0035438">
    <property type="term" value="F:cyclic-di-GMP binding"/>
    <property type="evidence" value="ECO:0007669"/>
    <property type="project" value="InterPro"/>
</dbReference>
<dbReference type="Pfam" id="PF07238">
    <property type="entry name" value="PilZ"/>
    <property type="match status" value="1"/>
</dbReference>
<sequence length="254" mass="28414">MSLTQDDSNLGMLLPFRSEMDLASYLQLLMPEFQPAVGFAESRICDGRRGAAVILSTDPNDGGHPYVFEGCDATSQNLLFTPARPNFLGDELYRRALLVIEQDGRISMGLSSFLYRHQGQTHFSPPGLVYQRNTRKDKRILIEGDILIRRRDGRTVLARLNDFSPSGASFYTDEPFAVGETFLAEFEVLDCGICETVVTTARREDSPLGVPYRHLVGVKMQLTAAQRKKAEQLYLCKKAESMKRVVDSATSRHG</sequence>
<accession>A0A059ZS15</accession>
<dbReference type="Proteomes" id="UP000005522">
    <property type="component" value="Chromosome"/>
</dbReference>
<dbReference type="KEGG" id="acz:Acaty_c0570"/>
<evidence type="ECO:0000313" key="3">
    <source>
        <dbReference type="Proteomes" id="UP000005522"/>
    </source>
</evidence>
<protein>
    <submittedName>
        <fullName evidence="2">Type IV pilus assembly PilZ</fullName>
    </submittedName>
</protein>
<dbReference type="EMBL" id="CP005986">
    <property type="protein sequence ID" value="AIA54455.1"/>
    <property type="molecule type" value="Genomic_DNA"/>
</dbReference>